<evidence type="ECO:0000313" key="7">
    <source>
        <dbReference type="Proteomes" id="UP001602245"/>
    </source>
</evidence>
<feature type="domain" description="Peptidase S33 tripeptidyl aminopeptidase-like C-terminal" evidence="5">
    <location>
        <begin position="395"/>
        <end position="488"/>
    </location>
</feature>
<keyword evidence="3" id="KW-0732">Signal</keyword>
<dbReference type="InterPro" id="IPR029058">
    <property type="entry name" value="AB_hydrolase_fold"/>
</dbReference>
<comment type="caution">
    <text evidence="6">The sequence shown here is derived from an EMBL/GenBank/DDBJ whole genome shotgun (WGS) entry which is preliminary data.</text>
</comment>
<protein>
    <submittedName>
        <fullName evidence="6">Alpha/beta hydrolase</fullName>
    </submittedName>
</protein>
<dbReference type="InterPro" id="IPR051601">
    <property type="entry name" value="Serine_prot/Carboxylest_S33"/>
</dbReference>
<dbReference type="SUPFAM" id="SSF53474">
    <property type="entry name" value="alpha/beta-Hydrolases"/>
    <property type="match status" value="1"/>
</dbReference>
<dbReference type="Gene3D" id="3.40.50.1820">
    <property type="entry name" value="alpha/beta hydrolase"/>
    <property type="match status" value="1"/>
</dbReference>
<dbReference type="InterPro" id="IPR000073">
    <property type="entry name" value="AB_hydrolase_1"/>
</dbReference>
<dbReference type="GO" id="GO:0016787">
    <property type="term" value="F:hydrolase activity"/>
    <property type="evidence" value="ECO:0007669"/>
    <property type="project" value="UniProtKB-KW"/>
</dbReference>
<gene>
    <name evidence="6" type="ORF">ACFY35_09610</name>
</gene>
<evidence type="ECO:0000256" key="1">
    <source>
        <dbReference type="ARBA" id="ARBA00010088"/>
    </source>
</evidence>
<evidence type="ECO:0000259" key="5">
    <source>
        <dbReference type="Pfam" id="PF08386"/>
    </source>
</evidence>
<dbReference type="RefSeq" id="WP_020518249.1">
    <property type="nucleotide sequence ID" value="NZ_JBIAZU010000002.1"/>
</dbReference>
<keyword evidence="2 6" id="KW-0378">Hydrolase</keyword>
<feature type="domain" description="AB hydrolase-1" evidence="4">
    <location>
        <begin position="86"/>
        <end position="271"/>
    </location>
</feature>
<dbReference type="InterPro" id="IPR013595">
    <property type="entry name" value="Pept_S33_TAP-like_C"/>
</dbReference>
<organism evidence="6 7">
    <name type="scientific">Paractinoplanes globisporus</name>
    <dbReference type="NCBI Taxonomy" id="113565"/>
    <lineage>
        <taxon>Bacteria</taxon>
        <taxon>Bacillati</taxon>
        <taxon>Actinomycetota</taxon>
        <taxon>Actinomycetes</taxon>
        <taxon>Micromonosporales</taxon>
        <taxon>Micromonosporaceae</taxon>
        <taxon>Paractinoplanes</taxon>
    </lineage>
</organism>
<sequence length="490" mass="52309">MRTRLLALALTLGIVAAAPSASAAVGASGTRPNPYPISWTPCPDRPDAQCGTMRVPLDWSRPGGEKITLAIARRLATDRAHRVGALFVNPGGPGGEGAAIAANADLIFSPELVARFDIVGVDPRGIAGSTPVTCRVPGPQPGYTLFPRTEAQFAQMVRQNRELGRGCLERTGALLGHVDTVSVARDHEAARIAIGEQKFNWLGLSYGTQIGANYAELFPGRVRAMVFDGALDHSASSVGLLADEIATVEDAFNRFAEWCRTTSACAMAGQDVARAYDEIVARADASPMPVPGADHPVTGEDIRMATPPFLEFKEPTVFAPVSGWLRLGAAIRDTLAGDASAFATPPLQSPTEGLFGALSVVCQDYQLEVRTFADMQRRIQLGRYLAPHLQGGSQSWLINRCIGWPVPPSNPSRALDVRGVPPILIVNATHDANTTYKWAHVVAGQIRGSVVFTRVGDGHTSYLVSPCARAVMDRYLIDRTLPGPDQVCTD</sequence>
<evidence type="ECO:0000313" key="6">
    <source>
        <dbReference type="EMBL" id="MFF5289684.1"/>
    </source>
</evidence>
<dbReference type="Proteomes" id="UP001602245">
    <property type="component" value="Unassembled WGS sequence"/>
</dbReference>
<proteinExistence type="inferred from homology"/>
<accession>A0ABW6W8Q3</accession>
<comment type="similarity">
    <text evidence="1">Belongs to the peptidase S33 family.</text>
</comment>
<evidence type="ECO:0000256" key="3">
    <source>
        <dbReference type="SAM" id="SignalP"/>
    </source>
</evidence>
<feature type="chain" id="PRO_5046480791" evidence="3">
    <location>
        <begin position="24"/>
        <end position="490"/>
    </location>
</feature>
<dbReference type="PANTHER" id="PTHR43248">
    <property type="entry name" value="2-SUCCINYL-6-HYDROXY-2,4-CYCLOHEXADIENE-1-CARBOXYLATE SYNTHASE"/>
    <property type="match status" value="1"/>
</dbReference>
<keyword evidence="7" id="KW-1185">Reference proteome</keyword>
<evidence type="ECO:0000259" key="4">
    <source>
        <dbReference type="Pfam" id="PF00561"/>
    </source>
</evidence>
<dbReference type="PANTHER" id="PTHR43248:SF30">
    <property type="entry name" value="AB HYDROLASE-1 DOMAIN-CONTAINING PROTEIN"/>
    <property type="match status" value="1"/>
</dbReference>
<evidence type="ECO:0000256" key="2">
    <source>
        <dbReference type="ARBA" id="ARBA00022801"/>
    </source>
</evidence>
<name>A0ABW6W8Q3_9ACTN</name>
<dbReference type="Pfam" id="PF08386">
    <property type="entry name" value="Abhydrolase_4"/>
    <property type="match status" value="1"/>
</dbReference>
<reference evidence="6 7" key="1">
    <citation type="submission" date="2024-10" db="EMBL/GenBank/DDBJ databases">
        <title>The Natural Products Discovery Center: Release of the First 8490 Sequenced Strains for Exploring Actinobacteria Biosynthetic Diversity.</title>
        <authorList>
            <person name="Kalkreuter E."/>
            <person name="Kautsar S.A."/>
            <person name="Yang D."/>
            <person name="Bader C.D."/>
            <person name="Teijaro C.N."/>
            <person name="Fluegel L."/>
            <person name="Davis C.M."/>
            <person name="Simpson J.R."/>
            <person name="Lauterbach L."/>
            <person name="Steele A.D."/>
            <person name="Gui C."/>
            <person name="Meng S."/>
            <person name="Li G."/>
            <person name="Viehrig K."/>
            <person name="Ye F."/>
            <person name="Su P."/>
            <person name="Kiefer A.F."/>
            <person name="Nichols A."/>
            <person name="Cepeda A.J."/>
            <person name="Yan W."/>
            <person name="Fan B."/>
            <person name="Jiang Y."/>
            <person name="Adhikari A."/>
            <person name="Zheng C.-J."/>
            <person name="Schuster L."/>
            <person name="Cowan T.M."/>
            <person name="Smanski M.J."/>
            <person name="Chevrette M.G."/>
            <person name="De Carvalho L.P.S."/>
            <person name="Shen B."/>
        </authorList>
    </citation>
    <scope>NUCLEOTIDE SEQUENCE [LARGE SCALE GENOMIC DNA]</scope>
    <source>
        <strain evidence="6 7">NPDC000087</strain>
    </source>
</reference>
<dbReference type="EMBL" id="JBIAZU010000002">
    <property type="protein sequence ID" value="MFF5289684.1"/>
    <property type="molecule type" value="Genomic_DNA"/>
</dbReference>
<feature type="signal peptide" evidence="3">
    <location>
        <begin position="1"/>
        <end position="23"/>
    </location>
</feature>
<dbReference type="Pfam" id="PF00561">
    <property type="entry name" value="Abhydrolase_1"/>
    <property type="match status" value="1"/>
</dbReference>